<feature type="signal peptide" evidence="1">
    <location>
        <begin position="1"/>
        <end position="17"/>
    </location>
</feature>
<dbReference type="Proteomes" id="UP000257109">
    <property type="component" value="Unassembled WGS sequence"/>
</dbReference>
<dbReference type="PANTHER" id="PTHR48475:SF2">
    <property type="entry name" value="RIBONUCLEASE H"/>
    <property type="match status" value="1"/>
</dbReference>
<reference evidence="2" key="1">
    <citation type="submission" date="2018-05" db="EMBL/GenBank/DDBJ databases">
        <title>Draft genome of Mucuna pruriens seed.</title>
        <authorList>
            <person name="Nnadi N.E."/>
            <person name="Vos R."/>
            <person name="Hasami M.H."/>
            <person name="Devisetty U.K."/>
            <person name="Aguiy J.C."/>
        </authorList>
    </citation>
    <scope>NUCLEOTIDE SEQUENCE [LARGE SCALE GENOMIC DNA]</scope>
    <source>
        <strain evidence="2">JCA_2017</strain>
    </source>
</reference>
<feature type="non-terminal residue" evidence="2">
    <location>
        <position position="1"/>
    </location>
</feature>
<keyword evidence="1" id="KW-0732">Signal</keyword>
<gene>
    <name evidence="2" type="ORF">CR513_30233</name>
</gene>
<feature type="chain" id="PRO_5016563344" evidence="1">
    <location>
        <begin position="18"/>
        <end position="83"/>
    </location>
</feature>
<dbReference type="AlphaFoldDB" id="A0A371GCC3"/>
<evidence type="ECO:0000313" key="2">
    <source>
        <dbReference type="EMBL" id="RDX88212.1"/>
    </source>
</evidence>
<dbReference type="EMBL" id="QJKJ01006017">
    <property type="protein sequence ID" value="RDX88212.1"/>
    <property type="molecule type" value="Genomic_DNA"/>
</dbReference>
<protein>
    <submittedName>
        <fullName evidence="2">Uncharacterized protein</fullName>
    </submittedName>
</protein>
<comment type="caution">
    <text evidence="2">The sequence shown here is derived from an EMBL/GenBank/DDBJ whole genome shotgun (WGS) entry which is preliminary data.</text>
</comment>
<dbReference type="PANTHER" id="PTHR48475">
    <property type="entry name" value="RIBONUCLEASE H"/>
    <property type="match status" value="1"/>
</dbReference>
<keyword evidence="3" id="KW-1185">Reference proteome</keyword>
<sequence>MKAMLATPPIFTSLALGKSLLVYLSISDDVVNIAIVQEREEKWFLSIDEASNQKGSGGGTILEGPNGVLIEQSLQFEFKASNN</sequence>
<name>A0A371GCC3_MUCPR</name>
<evidence type="ECO:0000313" key="3">
    <source>
        <dbReference type="Proteomes" id="UP000257109"/>
    </source>
</evidence>
<accession>A0A371GCC3</accession>
<evidence type="ECO:0000256" key="1">
    <source>
        <dbReference type="SAM" id="SignalP"/>
    </source>
</evidence>
<organism evidence="2 3">
    <name type="scientific">Mucuna pruriens</name>
    <name type="common">Velvet bean</name>
    <name type="synonym">Dolichos pruriens</name>
    <dbReference type="NCBI Taxonomy" id="157652"/>
    <lineage>
        <taxon>Eukaryota</taxon>
        <taxon>Viridiplantae</taxon>
        <taxon>Streptophyta</taxon>
        <taxon>Embryophyta</taxon>
        <taxon>Tracheophyta</taxon>
        <taxon>Spermatophyta</taxon>
        <taxon>Magnoliopsida</taxon>
        <taxon>eudicotyledons</taxon>
        <taxon>Gunneridae</taxon>
        <taxon>Pentapetalae</taxon>
        <taxon>rosids</taxon>
        <taxon>fabids</taxon>
        <taxon>Fabales</taxon>
        <taxon>Fabaceae</taxon>
        <taxon>Papilionoideae</taxon>
        <taxon>50 kb inversion clade</taxon>
        <taxon>NPAAA clade</taxon>
        <taxon>indigoferoid/millettioid clade</taxon>
        <taxon>Phaseoleae</taxon>
        <taxon>Mucuna</taxon>
    </lineage>
</organism>
<proteinExistence type="predicted"/>
<dbReference type="OrthoDB" id="1740909at2759"/>